<proteinExistence type="inferred from homology"/>
<keyword evidence="3 6" id="KW-0694">RNA-binding</keyword>
<dbReference type="PANTHER" id="PTHR11661:SF1">
    <property type="entry name" value="LARGE RIBOSOMAL SUBUNIT PROTEIN UL11M"/>
    <property type="match status" value="1"/>
</dbReference>
<evidence type="ECO:0000259" key="11">
    <source>
        <dbReference type="Pfam" id="PF03946"/>
    </source>
</evidence>
<evidence type="ECO:0000256" key="1">
    <source>
        <dbReference type="ARBA" id="ARBA00010537"/>
    </source>
</evidence>
<dbReference type="InterPro" id="IPR000911">
    <property type="entry name" value="Ribosomal_uL11"/>
</dbReference>
<protein>
    <recommendedName>
        <fullName evidence="6">Large ribosomal subunit protein uL11</fullName>
    </recommendedName>
</protein>
<dbReference type="Gene3D" id="1.10.10.250">
    <property type="entry name" value="Ribosomal protein L11, C-terminal domain"/>
    <property type="match status" value="1"/>
</dbReference>
<evidence type="ECO:0000256" key="7">
    <source>
        <dbReference type="RuleBase" id="RU003978"/>
    </source>
</evidence>
<dbReference type="PROSITE" id="PS00359">
    <property type="entry name" value="RIBOSOMAL_L11"/>
    <property type="match status" value="1"/>
</dbReference>
<feature type="domain" description="Large ribosomal subunit protein uL11 C-terminal" evidence="10">
    <location>
        <begin position="70"/>
        <end position="137"/>
    </location>
</feature>
<dbReference type="NCBIfam" id="NF002232">
    <property type="entry name" value="PRK01143.1"/>
    <property type="match status" value="1"/>
</dbReference>
<accession>A0A075GBS9</accession>
<comment type="function">
    <text evidence="6">Forms part of the ribosomal stalk which helps the ribosome interact with GTP-bound translation factors.</text>
</comment>
<comment type="similarity">
    <text evidence="1 6 7">Belongs to the universal ribosomal protein uL11 family.</text>
</comment>
<sequence>MATETVEVLIEGGKATAAPPLGPAMGPLGVNIGEIVENINKKTSAFKGMQVPVKVVVDTDTKGYEIEIGTPPASSLIKKEAGVEKGAANPKTDKVAELKIEQIIKIAKMKETGLLGKTLKEKVKEIIGTCNSIGILVEGVPAFEAIGLVNEGKFDKEIKEEKTELSAEELKELEEEKKKLAEEMKERREEFLTKAKEIVNSMAGKESGEIKAKLTEAEIPVEIMKEVMPEEEKPAEEGEPAAESEKPAEEGEKSES</sequence>
<evidence type="ECO:0000256" key="6">
    <source>
        <dbReference type="HAMAP-Rule" id="MF_00736"/>
    </source>
</evidence>
<evidence type="ECO:0000256" key="9">
    <source>
        <dbReference type="SAM" id="MobiDB-lite"/>
    </source>
</evidence>
<dbReference type="GO" id="GO:0015934">
    <property type="term" value="C:large ribosomal subunit"/>
    <property type="evidence" value="ECO:0007669"/>
    <property type="project" value="TreeGrafter"/>
</dbReference>
<dbReference type="GO" id="GO:0006412">
    <property type="term" value="P:translation"/>
    <property type="evidence" value="ECO:0007669"/>
    <property type="project" value="UniProtKB-UniRule"/>
</dbReference>
<name>A0A075GBS9_9EURY</name>
<evidence type="ECO:0000313" key="12">
    <source>
        <dbReference type="EMBL" id="AIF00795.1"/>
    </source>
</evidence>
<feature type="compositionally biased region" description="Basic and acidic residues" evidence="9">
    <location>
        <begin position="223"/>
        <end position="236"/>
    </location>
</feature>
<evidence type="ECO:0000256" key="2">
    <source>
        <dbReference type="ARBA" id="ARBA00022730"/>
    </source>
</evidence>
<organism evidence="12">
    <name type="scientific">uncultured marine group II/III euryarchaeote KM3_139_C07</name>
    <dbReference type="NCBI Taxonomy" id="1457870"/>
    <lineage>
        <taxon>Archaea</taxon>
        <taxon>Methanobacteriati</taxon>
        <taxon>Methanobacteriota</taxon>
        <taxon>environmental samples</taxon>
    </lineage>
</organism>
<gene>
    <name evidence="12" type="primary">RP-L11</name>
    <name evidence="6" type="synonym">rpl11</name>
    <name evidence="12" type="synonym">rplK</name>
</gene>
<dbReference type="Pfam" id="PF00298">
    <property type="entry name" value="Ribosomal_L11"/>
    <property type="match status" value="1"/>
</dbReference>
<feature type="compositionally biased region" description="Basic and acidic residues" evidence="9">
    <location>
        <begin position="243"/>
        <end position="256"/>
    </location>
</feature>
<reference evidence="12" key="1">
    <citation type="journal article" date="2014" name="Genome Biol. Evol.">
        <title>Pangenome evidence for extensive interdomain horizontal transfer affecting lineage core and shell genes in uncultured planktonic thaumarchaeota and euryarchaeota.</title>
        <authorList>
            <person name="Deschamps P."/>
            <person name="Zivanovic Y."/>
            <person name="Moreira D."/>
            <person name="Rodriguez-Valera F."/>
            <person name="Lopez-Garcia P."/>
        </authorList>
    </citation>
    <scope>NUCLEOTIDE SEQUENCE</scope>
</reference>
<dbReference type="SUPFAM" id="SSF46906">
    <property type="entry name" value="Ribosomal protein L11, C-terminal domain"/>
    <property type="match status" value="1"/>
</dbReference>
<evidence type="ECO:0000259" key="10">
    <source>
        <dbReference type="Pfam" id="PF00298"/>
    </source>
</evidence>
<dbReference type="Gene3D" id="3.30.1550.10">
    <property type="entry name" value="Ribosomal protein L11/L12, N-terminal domain"/>
    <property type="match status" value="1"/>
</dbReference>
<feature type="region of interest" description="Disordered" evidence="9">
    <location>
        <begin position="222"/>
        <end position="256"/>
    </location>
</feature>
<dbReference type="AlphaFoldDB" id="A0A075GBS9"/>
<dbReference type="InterPro" id="IPR036796">
    <property type="entry name" value="Ribosomal_uL11_N_sf"/>
</dbReference>
<evidence type="ECO:0000256" key="4">
    <source>
        <dbReference type="ARBA" id="ARBA00022980"/>
    </source>
</evidence>
<dbReference type="SUPFAM" id="SSF54747">
    <property type="entry name" value="Ribosomal L11/L12e N-terminal domain"/>
    <property type="match status" value="1"/>
</dbReference>
<evidence type="ECO:0000256" key="3">
    <source>
        <dbReference type="ARBA" id="ARBA00022884"/>
    </source>
</evidence>
<keyword evidence="2 6" id="KW-0699">rRNA-binding</keyword>
<keyword evidence="4 6" id="KW-0689">Ribosomal protein</keyword>
<keyword evidence="5 6" id="KW-0687">Ribonucleoprotein</keyword>
<dbReference type="InterPro" id="IPR036769">
    <property type="entry name" value="Ribosomal_uL11_C_sf"/>
</dbReference>
<dbReference type="InterPro" id="IPR020783">
    <property type="entry name" value="Ribosomal_uL11_C"/>
</dbReference>
<dbReference type="HAMAP" id="MF_00736">
    <property type="entry name" value="Ribosomal_uL11"/>
    <property type="match status" value="1"/>
</dbReference>
<comment type="subunit">
    <text evidence="6">Part of the ribosomal stalk of the 50S ribosomal subunit. Interacts with L10 and the large rRNA to form the base of the stalk. L10 forms an elongated spine to which L12 dimers bind in a sequential fashion forming a multimeric L10(L12)X complex.</text>
</comment>
<dbReference type="SMART" id="SM00649">
    <property type="entry name" value="RL11"/>
    <property type="match status" value="1"/>
</dbReference>
<keyword evidence="8" id="KW-0175">Coiled coil</keyword>
<evidence type="ECO:0000256" key="8">
    <source>
        <dbReference type="SAM" id="Coils"/>
    </source>
</evidence>
<dbReference type="InterPro" id="IPR020785">
    <property type="entry name" value="Ribosomal_uL11_CS"/>
</dbReference>
<dbReference type="GO" id="GO:0003735">
    <property type="term" value="F:structural constituent of ribosome"/>
    <property type="evidence" value="ECO:0007669"/>
    <property type="project" value="InterPro"/>
</dbReference>
<dbReference type="PANTHER" id="PTHR11661">
    <property type="entry name" value="60S RIBOSOMAL PROTEIN L12"/>
    <property type="match status" value="1"/>
</dbReference>
<dbReference type="InterPro" id="IPR020784">
    <property type="entry name" value="Ribosomal_uL11_N"/>
</dbReference>
<dbReference type="GO" id="GO:0070180">
    <property type="term" value="F:large ribosomal subunit rRNA binding"/>
    <property type="evidence" value="ECO:0007669"/>
    <property type="project" value="UniProtKB-UniRule"/>
</dbReference>
<feature type="coiled-coil region" evidence="8">
    <location>
        <begin position="156"/>
        <end position="194"/>
    </location>
</feature>
<dbReference type="EMBL" id="KF900602">
    <property type="protein sequence ID" value="AIF00795.1"/>
    <property type="molecule type" value="Genomic_DNA"/>
</dbReference>
<dbReference type="CDD" id="cd00349">
    <property type="entry name" value="Ribosomal_L11"/>
    <property type="match status" value="1"/>
</dbReference>
<dbReference type="Pfam" id="PF03946">
    <property type="entry name" value="Ribosomal_L11_N"/>
    <property type="match status" value="1"/>
</dbReference>
<evidence type="ECO:0000256" key="5">
    <source>
        <dbReference type="ARBA" id="ARBA00023274"/>
    </source>
</evidence>
<feature type="domain" description="Large ribosomal subunit protein uL11 N-terminal" evidence="11">
    <location>
        <begin position="6"/>
        <end position="60"/>
    </location>
</feature>